<keyword evidence="5" id="KW-1185">Reference proteome</keyword>
<evidence type="ECO:0000313" key="5">
    <source>
        <dbReference type="Proteomes" id="UP000015453"/>
    </source>
</evidence>
<evidence type="ECO:0000256" key="1">
    <source>
        <dbReference type="ARBA" id="ARBA00022574"/>
    </source>
</evidence>
<evidence type="ECO:0000256" key="3">
    <source>
        <dbReference type="PROSITE-ProRule" id="PRU00221"/>
    </source>
</evidence>
<dbReference type="SUPFAM" id="SSF50978">
    <property type="entry name" value="WD40 repeat-like"/>
    <property type="match status" value="1"/>
</dbReference>
<dbReference type="PROSITE" id="PS00678">
    <property type="entry name" value="WD_REPEATS_1"/>
    <property type="match status" value="1"/>
</dbReference>
<comment type="caution">
    <text evidence="4">The sequence shown here is derived from an EMBL/GenBank/DDBJ whole genome shotgun (WGS) entry which is preliminary data.</text>
</comment>
<organism evidence="4 5">
    <name type="scientific">Genlisea aurea</name>
    <dbReference type="NCBI Taxonomy" id="192259"/>
    <lineage>
        <taxon>Eukaryota</taxon>
        <taxon>Viridiplantae</taxon>
        <taxon>Streptophyta</taxon>
        <taxon>Embryophyta</taxon>
        <taxon>Tracheophyta</taxon>
        <taxon>Spermatophyta</taxon>
        <taxon>Magnoliopsida</taxon>
        <taxon>eudicotyledons</taxon>
        <taxon>Gunneridae</taxon>
        <taxon>Pentapetalae</taxon>
        <taxon>asterids</taxon>
        <taxon>lamiids</taxon>
        <taxon>Lamiales</taxon>
        <taxon>Lentibulariaceae</taxon>
        <taxon>Genlisea</taxon>
    </lineage>
</organism>
<reference evidence="4 5" key="1">
    <citation type="journal article" date="2013" name="BMC Genomics">
        <title>The miniature genome of a carnivorous plant Genlisea aurea contains a low number of genes and short non-coding sequences.</title>
        <authorList>
            <person name="Leushkin E.V."/>
            <person name="Sutormin R.A."/>
            <person name="Nabieva E.R."/>
            <person name="Penin A.A."/>
            <person name="Kondrashov A.S."/>
            <person name="Logacheva M.D."/>
        </authorList>
    </citation>
    <scope>NUCLEOTIDE SEQUENCE [LARGE SCALE GENOMIC DNA]</scope>
</reference>
<proteinExistence type="predicted"/>
<dbReference type="SMART" id="SM00320">
    <property type="entry name" value="WD40"/>
    <property type="match status" value="2"/>
</dbReference>
<accession>S8CWL3</accession>
<dbReference type="InterPro" id="IPR036322">
    <property type="entry name" value="WD40_repeat_dom_sf"/>
</dbReference>
<dbReference type="AlphaFoldDB" id="S8CWL3"/>
<dbReference type="PANTHER" id="PTHR44472:SF1">
    <property type="entry name" value="DDB1 AND CUL4 ASSOCIATED FACTOR 4"/>
    <property type="match status" value="1"/>
</dbReference>
<evidence type="ECO:0000313" key="4">
    <source>
        <dbReference type="EMBL" id="EPS71804.1"/>
    </source>
</evidence>
<name>S8CWL3_9LAMI</name>
<dbReference type="InterPro" id="IPR019775">
    <property type="entry name" value="WD40_repeat_CS"/>
</dbReference>
<dbReference type="EMBL" id="AUSU01001107">
    <property type="protein sequence ID" value="EPS71804.1"/>
    <property type="molecule type" value="Genomic_DNA"/>
</dbReference>
<dbReference type="Pfam" id="PF23761">
    <property type="entry name" value="Beta-prop_DCAF4"/>
    <property type="match status" value="1"/>
</dbReference>
<sequence>MFTETVWTADADYEGRKLAEPTGELCYLIQKREHHLVCFGIRGKLVLAGMRNGSILSLDPRRKHIRTQSSSLPSVKMPSSVCCLRSLREWDEYFLASSMDGSIRLYDYRCMERGPVQRYEGHVNSHSRMNLAVDGCEKVVASGGEDCCVRLWDIRSGELVFGKRVIDSVAPSVCWPESSGEGRREDHPWGVWLGTYDGFFYMDWS</sequence>
<dbReference type="Gene3D" id="2.130.10.10">
    <property type="entry name" value="YVTN repeat-like/Quinoprotein amine dehydrogenase"/>
    <property type="match status" value="1"/>
</dbReference>
<dbReference type="PROSITE" id="PS50082">
    <property type="entry name" value="WD_REPEATS_2"/>
    <property type="match status" value="1"/>
</dbReference>
<dbReference type="InterPro" id="IPR001680">
    <property type="entry name" value="WD40_rpt"/>
</dbReference>
<dbReference type="OrthoDB" id="128867at2759"/>
<dbReference type="InterPro" id="IPR052254">
    <property type="entry name" value="CUL4-DDB1_E3_ligase_receptor"/>
</dbReference>
<dbReference type="PANTHER" id="PTHR44472">
    <property type="entry name" value="DDB1- AND CUL4-ASSOCIATED FACTOR 4-RELATED"/>
    <property type="match status" value="1"/>
</dbReference>
<keyword evidence="2" id="KW-0677">Repeat</keyword>
<evidence type="ECO:0000256" key="2">
    <source>
        <dbReference type="ARBA" id="ARBA00022737"/>
    </source>
</evidence>
<dbReference type="InterPro" id="IPR015943">
    <property type="entry name" value="WD40/YVTN_repeat-like_dom_sf"/>
</dbReference>
<gene>
    <name evidence="4" type="ORF">M569_02966</name>
</gene>
<dbReference type="Proteomes" id="UP000015453">
    <property type="component" value="Unassembled WGS sequence"/>
</dbReference>
<protein>
    <submittedName>
        <fullName evidence="4">Uncharacterized protein</fullName>
    </submittedName>
</protein>
<keyword evidence="1 3" id="KW-0853">WD repeat</keyword>
<feature type="repeat" description="WD" evidence="3">
    <location>
        <begin position="119"/>
        <end position="162"/>
    </location>
</feature>